<dbReference type="InterPro" id="IPR003439">
    <property type="entry name" value="ABC_transporter-like_ATP-bd"/>
</dbReference>
<protein>
    <submittedName>
        <fullName evidence="12">ABC transporter ATP-binding protein</fullName>
    </submittedName>
</protein>
<sequence length="554" mass="60165">MFVSRMAGLVLPATTKFLIDDVIGKRRVDMLPVIALAAGGATLVQAASSFALTQVLGIAAQRAITDMRKGVMAHVMRLPVRYFDSTQTGILISRIMNDAEGIRNLVGTGLVQLTGSVVTASVALGVLLYLNWKLTLINLVILGMFGGFMAYAFRTLRPLFRERGKIQAEVTGRLAESVGGIRIVKAYTAERREHLVFSRGAHRLFRNVAKSMTGISGAQSLSALVVGVVGVIMMLAGGRDILAGRMTLGGFVMYVTFTGMLAAPLMELASIGTQITEAFAGDVAFEDATFEYVAGTPVLKHVTFRAPAGTVTALVGSSGSGKSTLTSLIMGFNQPKSGRVLLDGRDLSKLRLGDYRANLGVVLQDNFLFDGTIAENIEFSRPGARRAEIERVAGIAHCDEFIREFEKGYDQVVGERGVKLSGGQRQRVAIARAILADPRILILDEATSSLDSESEAMIQDGLRSLMKDRTTFVIAHRLSTIVNADQILVLEHGEIVERGTHRELLARHGRYRELYDRQYQLEMNRFINPGEDFTPALVMPKAVDESENVAPPAM</sequence>
<evidence type="ECO:0000313" key="12">
    <source>
        <dbReference type="EMBL" id="TMQ71870.1"/>
    </source>
</evidence>
<evidence type="ECO:0000256" key="4">
    <source>
        <dbReference type="ARBA" id="ARBA00022692"/>
    </source>
</evidence>
<dbReference type="SUPFAM" id="SSF90123">
    <property type="entry name" value="ABC transporter transmembrane region"/>
    <property type="match status" value="1"/>
</dbReference>
<accession>A0A538U7M4</accession>
<dbReference type="Pfam" id="PF00664">
    <property type="entry name" value="ABC_membrane"/>
    <property type="match status" value="1"/>
</dbReference>
<dbReference type="GO" id="GO:0015421">
    <property type="term" value="F:ABC-type oligopeptide transporter activity"/>
    <property type="evidence" value="ECO:0007669"/>
    <property type="project" value="TreeGrafter"/>
</dbReference>
<feature type="transmembrane region" description="Helical" evidence="9">
    <location>
        <begin position="212"/>
        <end position="236"/>
    </location>
</feature>
<dbReference type="GO" id="GO:0090374">
    <property type="term" value="P:oligopeptide export from mitochondrion"/>
    <property type="evidence" value="ECO:0007669"/>
    <property type="project" value="TreeGrafter"/>
</dbReference>
<dbReference type="PROSITE" id="PS50929">
    <property type="entry name" value="ABC_TM1F"/>
    <property type="match status" value="1"/>
</dbReference>
<dbReference type="Proteomes" id="UP000319836">
    <property type="component" value="Unassembled WGS sequence"/>
</dbReference>
<organism evidence="12 13">
    <name type="scientific">Eiseniibacteriota bacterium</name>
    <dbReference type="NCBI Taxonomy" id="2212470"/>
    <lineage>
        <taxon>Bacteria</taxon>
        <taxon>Candidatus Eiseniibacteriota</taxon>
    </lineage>
</organism>
<keyword evidence="2" id="KW-0813">Transport</keyword>
<dbReference type="InterPro" id="IPR003593">
    <property type="entry name" value="AAA+_ATPase"/>
</dbReference>
<dbReference type="GO" id="GO:0005524">
    <property type="term" value="F:ATP binding"/>
    <property type="evidence" value="ECO:0007669"/>
    <property type="project" value="UniProtKB-KW"/>
</dbReference>
<dbReference type="AlphaFoldDB" id="A0A538U7M4"/>
<dbReference type="Pfam" id="PF00005">
    <property type="entry name" value="ABC_tran"/>
    <property type="match status" value="1"/>
</dbReference>
<dbReference type="InterPro" id="IPR039421">
    <property type="entry name" value="Type_1_exporter"/>
</dbReference>
<evidence type="ECO:0000313" key="13">
    <source>
        <dbReference type="Proteomes" id="UP000319836"/>
    </source>
</evidence>
<name>A0A538U7M4_UNCEI</name>
<dbReference type="InterPro" id="IPR036640">
    <property type="entry name" value="ABC1_TM_sf"/>
</dbReference>
<proteinExistence type="predicted"/>
<comment type="caution">
    <text evidence="12">The sequence shown here is derived from an EMBL/GenBank/DDBJ whole genome shotgun (WGS) entry which is preliminary data.</text>
</comment>
<evidence type="ECO:0000256" key="1">
    <source>
        <dbReference type="ARBA" id="ARBA00004651"/>
    </source>
</evidence>
<reference evidence="12 13" key="1">
    <citation type="journal article" date="2019" name="Nat. Microbiol.">
        <title>Mediterranean grassland soil C-N compound turnover is dependent on rainfall and depth, and is mediated by genomically divergent microorganisms.</title>
        <authorList>
            <person name="Diamond S."/>
            <person name="Andeer P.F."/>
            <person name="Li Z."/>
            <person name="Crits-Christoph A."/>
            <person name="Burstein D."/>
            <person name="Anantharaman K."/>
            <person name="Lane K.R."/>
            <person name="Thomas B.C."/>
            <person name="Pan C."/>
            <person name="Northen T.R."/>
            <person name="Banfield J.F."/>
        </authorList>
    </citation>
    <scope>NUCLEOTIDE SEQUENCE [LARGE SCALE GENOMIC DNA]</scope>
    <source>
        <strain evidence="12">WS_10</strain>
    </source>
</reference>
<keyword evidence="3" id="KW-1003">Cell membrane</keyword>
<feature type="transmembrane region" description="Helical" evidence="9">
    <location>
        <begin position="242"/>
        <end position="263"/>
    </location>
</feature>
<feature type="transmembrane region" description="Helical" evidence="9">
    <location>
        <begin position="136"/>
        <end position="153"/>
    </location>
</feature>
<dbReference type="PANTHER" id="PTHR43394:SF1">
    <property type="entry name" value="ATP-BINDING CASSETTE SUB-FAMILY B MEMBER 10, MITOCHONDRIAL"/>
    <property type="match status" value="1"/>
</dbReference>
<evidence type="ECO:0000256" key="9">
    <source>
        <dbReference type="SAM" id="Phobius"/>
    </source>
</evidence>
<feature type="transmembrane region" description="Helical" evidence="9">
    <location>
        <begin position="105"/>
        <end position="130"/>
    </location>
</feature>
<evidence type="ECO:0000256" key="8">
    <source>
        <dbReference type="ARBA" id="ARBA00023136"/>
    </source>
</evidence>
<gene>
    <name evidence="12" type="ORF">E6K80_04275</name>
</gene>
<keyword evidence="5" id="KW-0547">Nucleotide-binding</keyword>
<keyword evidence="7 9" id="KW-1133">Transmembrane helix</keyword>
<evidence type="ECO:0000256" key="7">
    <source>
        <dbReference type="ARBA" id="ARBA00022989"/>
    </source>
</evidence>
<keyword evidence="4 9" id="KW-0812">Transmembrane</keyword>
<dbReference type="EMBL" id="VBPA01000094">
    <property type="protein sequence ID" value="TMQ71870.1"/>
    <property type="molecule type" value="Genomic_DNA"/>
</dbReference>
<dbReference type="SMART" id="SM00382">
    <property type="entry name" value="AAA"/>
    <property type="match status" value="1"/>
</dbReference>
<dbReference type="Gene3D" id="1.20.1560.10">
    <property type="entry name" value="ABC transporter type 1, transmembrane domain"/>
    <property type="match status" value="1"/>
</dbReference>
<evidence type="ECO:0000256" key="5">
    <source>
        <dbReference type="ARBA" id="ARBA00022741"/>
    </source>
</evidence>
<feature type="domain" description="ABC transmembrane type-1" evidence="11">
    <location>
        <begin position="1"/>
        <end position="277"/>
    </location>
</feature>
<evidence type="ECO:0000256" key="2">
    <source>
        <dbReference type="ARBA" id="ARBA00022448"/>
    </source>
</evidence>
<dbReference type="InterPro" id="IPR027417">
    <property type="entry name" value="P-loop_NTPase"/>
</dbReference>
<keyword evidence="8 9" id="KW-0472">Membrane</keyword>
<evidence type="ECO:0000259" key="10">
    <source>
        <dbReference type="PROSITE" id="PS50893"/>
    </source>
</evidence>
<feature type="domain" description="ABC transporter" evidence="10">
    <location>
        <begin position="283"/>
        <end position="517"/>
    </location>
</feature>
<evidence type="ECO:0000256" key="3">
    <source>
        <dbReference type="ARBA" id="ARBA00022475"/>
    </source>
</evidence>
<dbReference type="PROSITE" id="PS00211">
    <property type="entry name" value="ABC_TRANSPORTER_1"/>
    <property type="match status" value="1"/>
</dbReference>
<dbReference type="FunFam" id="3.40.50.300:FF:000221">
    <property type="entry name" value="Multidrug ABC transporter ATP-binding protein"/>
    <property type="match status" value="1"/>
</dbReference>
<dbReference type="PANTHER" id="PTHR43394">
    <property type="entry name" value="ATP-DEPENDENT PERMEASE MDL1, MITOCHONDRIAL"/>
    <property type="match status" value="1"/>
</dbReference>
<keyword evidence="6 12" id="KW-0067">ATP-binding</keyword>
<evidence type="ECO:0000256" key="6">
    <source>
        <dbReference type="ARBA" id="ARBA00022840"/>
    </source>
</evidence>
<dbReference type="Gene3D" id="3.40.50.300">
    <property type="entry name" value="P-loop containing nucleotide triphosphate hydrolases"/>
    <property type="match status" value="1"/>
</dbReference>
<dbReference type="GO" id="GO:0005886">
    <property type="term" value="C:plasma membrane"/>
    <property type="evidence" value="ECO:0007669"/>
    <property type="project" value="UniProtKB-SubCell"/>
</dbReference>
<evidence type="ECO:0000259" key="11">
    <source>
        <dbReference type="PROSITE" id="PS50929"/>
    </source>
</evidence>
<dbReference type="GO" id="GO:0016887">
    <property type="term" value="F:ATP hydrolysis activity"/>
    <property type="evidence" value="ECO:0007669"/>
    <property type="project" value="InterPro"/>
</dbReference>
<dbReference type="InterPro" id="IPR011527">
    <property type="entry name" value="ABC1_TM_dom"/>
</dbReference>
<dbReference type="PROSITE" id="PS50893">
    <property type="entry name" value="ABC_TRANSPORTER_2"/>
    <property type="match status" value="1"/>
</dbReference>
<dbReference type="SUPFAM" id="SSF52540">
    <property type="entry name" value="P-loop containing nucleoside triphosphate hydrolases"/>
    <property type="match status" value="1"/>
</dbReference>
<dbReference type="CDD" id="cd07346">
    <property type="entry name" value="ABC_6TM_exporters"/>
    <property type="match status" value="1"/>
</dbReference>
<dbReference type="InterPro" id="IPR017871">
    <property type="entry name" value="ABC_transporter-like_CS"/>
</dbReference>
<comment type="subcellular location">
    <subcellularLocation>
        <location evidence="1">Cell membrane</location>
        <topology evidence="1">Multi-pass membrane protein</topology>
    </subcellularLocation>
</comment>